<gene>
    <name evidence="6" type="primary">oppA_15</name>
    <name evidence="6" type="ORF">BRE01_49480</name>
</gene>
<accession>A0ABQ0TTU8</accession>
<comment type="subcellular location">
    <subcellularLocation>
        <location evidence="1">Cell envelope</location>
    </subcellularLocation>
</comment>
<comment type="caution">
    <text evidence="6">The sequence shown here is derived from an EMBL/GenBank/DDBJ whole genome shotgun (WGS) entry which is preliminary data.</text>
</comment>
<evidence type="ECO:0000313" key="7">
    <source>
        <dbReference type="Proteomes" id="UP000319578"/>
    </source>
</evidence>
<evidence type="ECO:0000256" key="4">
    <source>
        <dbReference type="ARBA" id="ARBA00022729"/>
    </source>
</evidence>
<sequence length="511" mass="57833">MLNLIASGEIPTLKTNGIMDGLSATIIMNIYEGLYRLAPDNKPTPGVAERYDVSEDRKTYTFHLRQDAKWSNGQPVTAQDFVYAWGRALHPDTLSPHAYLMDDIQNAKAIQEKGNPLYGKVEELGAKAVDASTLVVTLEHAVPYFLDLVTGSVYFPQNKEFIDAQKDQYALEAQNLLFNGPFILDSWQHEKGWVLKKNPGYWDAESVKMEAINFNVVKDVTTGINLYETGALDVADLSSEVVDLYNTNPDFTTALKTEMYFIRLNQKNPYLKNVNIRRAIDMAWNKKQAAELVLKNGSIPAYFLVPKQFVFSPDGGQDFRDKYGDFNADGKEKALEYWNKGLSELGVKQIELEFLSYDDESRKKVAEFIQNELEKSLPGLTVKINQQPNKQKLALESKLNYAMSFSGWRSSLQDPVDFLGVFLSDGAYNWQGFANAKYDQLIRLAMTDFSDINARFHNLQEAEKILVGEEVVISPLYQAASARLIKPYVKGFVAHPNSTFSYKWAYIEGKK</sequence>
<evidence type="ECO:0000313" key="6">
    <source>
        <dbReference type="EMBL" id="GED71246.1"/>
    </source>
</evidence>
<comment type="similarity">
    <text evidence="2">Belongs to the bacterial solute-binding protein 5 family.</text>
</comment>
<organism evidence="6 7">
    <name type="scientific">Brevibacillus reuszeri</name>
    <dbReference type="NCBI Taxonomy" id="54915"/>
    <lineage>
        <taxon>Bacteria</taxon>
        <taxon>Bacillati</taxon>
        <taxon>Bacillota</taxon>
        <taxon>Bacilli</taxon>
        <taxon>Bacillales</taxon>
        <taxon>Paenibacillaceae</taxon>
        <taxon>Brevibacillus</taxon>
    </lineage>
</organism>
<evidence type="ECO:0000256" key="1">
    <source>
        <dbReference type="ARBA" id="ARBA00004196"/>
    </source>
</evidence>
<dbReference type="PIRSF" id="PIRSF002741">
    <property type="entry name" value="MppA"/>
    <property type="match status" value="1"/>
</dbReference>
<evidence type="ECO:0000259" key="5">
    <source>
        <dbReference type="Pfam" id="PF00496"/>
    </source>
</evidence>
<name>A0ABQ0TTU8_9BACL</name>
<keyword evidence="4" id="KW-0732">Signal</keyword>
<keyword evidence="7" id="KW-1185">Reference proteome</keyword>
<dbReference type="Gene3D" id="3.90.76.10">
    <property type="entry name" value="Dipeptide-binding Protein, Domain 1"/>
    <property type="match status" value="1"/>
</dbReference>
<evidence type="ECO:0000256" key="3">
    <source>
        <dbReference type="ARBA" id="ARBA00022448"/>
    </source>
</evidence>
<reference evidence="6 7" key="1">
    <citation type="submission" date="2019-06" db="EMBL/GenBank/DDBJ databases">
        <title>Whole genome shotgun sequence of Brevibacillus reuszeri NBRC 15719.</title>
        <authorList>
            <person name="Hosoyama A."/>
            <person name="Uohara A."/>
            <person name="Ohji S."/>
            <person name="Ichikawa N."/>
        </authorList>
    </citation>
    <scope>NUCLEOTIDE SEQUENCE [LARGE SCALE GENOMIC DNA]</scope>
    <source>
        <strain evidence="6 7">NBRC 15719</strain>
    </source>
</reference>
<dbReference type="InterPro" id="IPR000914">
    <property type="entry name" value="SBP_5_dom"/>
</dbReference>
<dbReference type="PANTHER" id="PTHR30290:SF10">
    <property type="entry name" value="PERIPLASMIC OLIGOPEPTIDE-BINDING PROTEIN-RELATED"/>
    <property type="match status" value="1"/>
</dbReference>
<proteinExistence type="inferred from homology"/>
<evidence type="ECO:0000256" key="2">
    <source>
        <dbReference type="ARBA" id="ARBA00005695"/>
    </source>
</evidence>
<dbReference type="CDD" id="cd08504">
    <property type="entry name" value="PBP2_OppA"/>
    <property type="match status" value="1"/>
</dbReference>
<dbReference type="Gene3D" id="3.10.105.10">
    <property type="entry name" value="Dipeptide-binding Protein, Domain 3"/>
    <property type="match status" value="1"/>
</dbReference>
<dbReference type="EMBL" id="BJON01000020">
    <property type="protein sequence ID" value="GED71246.1"/>
    <property type="molecule type" value="Genomic_DNA"/>
</dbReference>
<dbReference type="SUPFAM" id="SSF53850">
    <property type="entry name" value="Periplasmic binding protein-like II"/>
    <property type="match status" value="1"/>
</dbReference>
<keyword evidence="3" id="KW-0813">Transport</keyword>
<dbReference type="Proteomes" id="UP000319578">
    <property type="component" value="Unassembled WGS sequence"/>
</dbReference>
<protein>
    <submittedName>
        <fullName evidence="6">Peptide ABC transporter substrate-binding protein</fullName>
    </submittedName>
</protein>
<feature type="domain" description="Solute-binding protein family 5" evidence="5">
    <location>
        <begin position="42"/>
        <end position="429"/>
    </location>
</feature>
<dbReference type="Pfam" id="PF00496">
    <property type="entry name" value="SBP_bac_5"/>
    <property type="match status" value="1"/>
</dbReference>
<dbReference type="InterPro" id="IPR039424">
    <property type="entry name" value="SBP_5"/>
</dbReference>
<dbReference type="InterPro" id="IPR030678">
    <property type="entry name" value="Peptide/Ni-bd"/>
</dbReference>
<dbReference type="PANTHER" id="PTHR30290">
    <property type="entry name" value="PERIPLASMIC BINDING COMPONENT OF ABC TRANSPORTER"/>
    <property type="match status" value="1"/>
</dbReference>
<dbReference type="Gene3D" id="3.40.190.10">
    <property type="entry name" value="Periplasmic binding protein-like II"/>
    <property type="match status" value="1"/>
</dbReference>